<feature type="transmembrane region" description="Helical" evidence="1">
    <location>
        <begin position="110"/>
        <end position="134"/>
    </location>
</feature>
<feature type="transmembrane region" description="Helical" evidence="1">
    <location>
        <begin position="52"/>
        <end position="73"/>
    </location>
</feature>
<keyword evidence="1" id="KW-1133">Transmembrane helix</keyword>
<dbReference type="EMBL" id="CP159925">
    <property type="protein sequence ID" value="XCO76537.1"/>
    <property type="molecule type" value="Genomic_DNA"/>
</dbReference>
<dbReference type="AlphaFoldDB" id="A0AAU8MZ89"/>
<organism evidence="2">
    <name type="scientific">Lysobacter firmicutimachus</name>
    <dbReference type="NCBI Taxonomy" id="1792846"/>
    <lineage>
        <taxon>Bacteria</taxon>
        <taxon>Pseudomonadati</taxon>
        <taxon>Pseudomonadota</taxon>
        <taxon>Gammaproteobacteria</taxon>
        <taxon>Lysobacterales</taxon>
        <taxon>Lysobacteraceae</taxon>
        <taxon>Lysobacter</taxon>
    </lineage>
</organism>
<protein>
    <submittedName>
        <fullName evidence="2">Uncharacterized protein</fullName>
    </submittedName>
</protein>
<sequence length="138" mass="15576">MAQRKDEESTHFENYAEYSKTLRSWLVAYGIGGPVLLLTSKDAPAKISESPHLNLIISLFVAGVALQIFLAFINKWAAWQMYKGACIDGYQTTKTYRAWDWINSQSWIDFLIDFGVLVSFSLATWLMLSTLLIVTAAT</sequence>
<dbReference type="RefSeq" id="WP_141233379.1">
    <property type="nucleotide sequence ID" value="NZ_CP159925.1"/>
</dbReference>
<name>A0AAU8MZ89_9GAMM</name>
<gene>
    <name evidence="2" type="ORF">ABU614_07055</name>
</gene>
<feature type="transmembrane region" description="Helical" evidence="1">
    <location>
        <begin position="22"/>
        <end position="40"/>
    </location>
</feature>
<evidence type="ECO:0000313" key="2">
    <source>
        <dbReference type="EMBL" id="XCO76537.1"/>
    </source>
</evidence>
<proteinExistence type="predicted"/>
<accession>A0AAU8MZ89</accession>
<keyword evidence="1" id="KW-0812">Transmembrane</keyword>
<reference evidence="2" key="1">
    <citation type="submission" date="2024-06" db="EMBL/GenBank/DDBJ databases">
        <authorList>
            <person name="Li S."/>
        </authorList>
    </citation>
    <scope>NUCLEOTIDE SEQUENCE</scope>
    <source>
        <strain evidence="2">SR10</strain>
    </source>
</reference>
<evidence type="ECO:0000256" key="1">
    <source>
        <dbReference type="SAM" id="Phobius"/>
    </source>
</evidence>
<keyword evidence="1" id="KW-0472">Membrane</keyword>